<dbReference type="AlphaFoldDB" id="A0A2H0X948"/>
<keyword evidence="3" id="KW-0804">Transcription</keyword>
<evidence type="ECO:0000313" key="8">
    <source>
        <dbReference type="Proteomes" id="UP000231414"/>
    </source>
</evidence>
<dbReference type="InterPro" id="IPR049083">
    <property type="entry name" value="TACO1_YebC_N"/>
</dbReference>
<comment type="similarity">
    <text evidence="1">Belongs to the TACO1 family.</text>
</comment>
<accession>A0A2H0X948</accession>
<evidence type="ECO:0000313" key="7">
    <source>
        <dbReference type="EMBL" id="PIS20709.1"/>
    </source>
</evidence>
<proteinExistence type="inferred from homology"/>
<dbReference type="Gene3D" id="3.30.70.980">
    <property type="match status" value="1"/>
</dbReference>
<gene>
    <name evidence="7" type="ORF">COT52_02325</name>
</gene>
<dbReference type="Proteomes" id="UP000231414">
    <property type="component" value="Unassembled WGS sequence"/>
</dbReference>
<evidence type="ECO:0000256" key="3">
    <source>
        <dbReference type="ARBA" id="ARBA00023163"/>
    </source>
</evidence>
<dbReference type="PANTHER" id="PTHR12532">
    <property type="entry name" value="TRANSLATIONAL ACTIVATOR OF CYTOCHROME C OXIDASE 1"/>
    <property type="match status" value="1"/>
</dbReference>
<dbReference type="PANTHER" id="PTHR12532:SF0">
    <property type="entry name" value="TRANSLATIONAL ACTIVATOR OF CYTOCHROME C OXIDASE 1"/>
    <property type="match status" value="1"/>
</dbReference>
<dbReference type="InterPro" id="IPR048300">
    <property type="entry name" value="TACO1_YebC-like_2nd/3rd_dom"/>
</dbReference>
<dbReference type="EMBL" id="PEYW01000034">
    <property type="protein sequence ID" value="PIS20709.1"/>
    <property type="molecule type" value="Genomic_DNA"/>
</dbReference>
<evidence type="ECO:0000256" key="1">
    <source>
        <dbReference type="ARBA" id="ARBA00008724"/>
    </source>
</evidence>
<dbReference type="InterPro" id="IPR002876">
    <property type="entry name" value="Transcrip_reg_TACO1-like"/>
</dbReference>
<dbReference type="Pfam" id="PF20772">
    <property type="entry name" value="TACO1_YebC_N"/>
    <property type="match status" value="1"/>
</dbReference>
<dbReference type="Gene3D" id="1.10.10.200">
    <property type="match status" value="1"/>
</dbReference>
<dbReference type="InterPro" id="IPR026564">
    <property type="entry name" value="Transcrip_reg_TACO1-like_dom3"/>
</dbReference>
<comment type="caution">
    <text evidence="7">The sequence shown here is derived from an EMBL/GenBank/DDBJ whole genome shotgun (WGS) entry which is preliminary data.</text>
</comment>
<evidence type="ECO:0000256" key="4">
    <source>
        <dbReference type="SAM" id="MobiDB-lite"/>
    </source>
</evidence>
<evidence type="ECO:0000256" key="2">
    <source>
        <dbReference type="ARBA" id="ARBA00023015"/>
    </source>
</evidence>
<dbReference type="InterPro" id="IPR017856">
    <property type="entry name" value="Integrase-like_N"/>
</dbReference>
<organism evidence="7 8">
    <name type="scientific">candidate division WWE3 bacterium CG08_land_8_20_14_0_20_43_13</name>
    <dbReference type="NCBI Taxonomy" id="1975087"/>
    <lineage>
        <taxon>Bacteria</taxon>
        <taxon>Katanobacteria</taxon>
    </lineage>
</organism>
<keyword evidence="2" id="KW-0805">Transcription regulation</keyword>
<evidence type="ECO:0000259" key="5">
    <source>
        <dbReference type="Pfam" id="PF01709"/>
    </source>
</evidence>
<dbReference type="InterPro" id="IPR029072">
    <property type="entry name" value="YebC-like"/>
</dbReference>
<protein>
    <recommendedName>
        <fullName evidence="9">YebC/PmpR family DNA-binding transcriptional regulator</fullName>
    </recommendedName>
</protein>
<name>A0A2H0X948_UNCKA</name>
<evidence type="ECO:0008006" key="9">
    <source>
        <dbReference type="Google" id="ProtNLM"/>
    </source>
</evidence>
<sequence length="196" mass="21086">MSGHSKWATNKHKKAAQDAKRGQAFTKVGKMIMVAVKDSIPPGTKLSASAIYEKPTASIEAAIAKAKSVNMPKDNIIRAIERAVGGGEGSILQEVTYEGYGPEAVAYVVKAVTDNSNRTVAELRRVFEQHGGRMVELGSASYIFANGPDNPTFEVTVTDPDKVRKVIALADALEEHDDVSEVWANFDVPEALIDEG</sequence>
<feature type="domain" description="TACO1/YebC-like N-terminal" evidence="6">
    <location>
        <begin position="5"/>
        <end position="38"/>
    </location>
</feature>
<reference evidence="8" key="1">
    <citation type="submission" date="2017-09" db="EMBL/GenBank/DDBJ databases">
        <title>Depth-based differentiation of microbial function through sediment-hosted aquifers and enrichment of novel symbionts in the deep terrestrial subsurface.</title>
        <authorList>
            <person name="Probst A.J."/>
            <person name="Ladd B."/>
            <person name="Jarett J.K."/>
            <person name="Geller-Mcgrath D.E."/>
            <person name="Sieber C.M.K."/>
            <person name="Emerson J.B."/>
            <person name="Anantharaman K."/>
            <person name="Thomas B.C."/>
            <person name="Malmstrom R."/>
            <person name="Stieglmeier M."/>
            <person name="Klingl A."/>
            <person name="Woyke T."/>
            <person name="Ryan C.M."/>
            <person name="Banfield J.F."/>
        </authorList>
    </citation>
    <scope>NUCLEOTIDE SEQUENCE [LARGE SCALE GENOMIC DNA]</scope>
</reference>
<evidence type="ECO:0000259" key="6">
    <source>
        <dbReference type="Pfam" id="PF20772"/>
    </source>
</evidence>
<feature type="domain" description="TACO1/YebC-like second and third" evidence="5">
    <location>
        <begin position="93"/>
        <end position="145"/>
    </location>
</feature>
<dbReference type="Pfam" id="PF01709">
    <property type="entry name" value="Transcrip_reg"/>
    <property type="match status" value="1"/>
</dbReference>
<dbReference type="SUPFAM" id="SSF75625">
    <property type="entry name" value="YebC-like"/>
    <property type="match status" value="1"/>
</dbReference>
<dbReference type="GO" id="GO:0005829">
    <property type="term" value="C:cytosol"/>
    <property type="evidence" value="ECO:0007669"/>
    <property type="project" value="TreeGrafter"/>
</dbReference>
<feature type="region of interest" description="Disordered" evidence="4">
    <location>
        <begin position="1"/>
        <end position="21"/>
    </location>
</feature>